<sequence length="183" mass="20643">MPEQLHSLINQERLASTITVWSMNLVPGLLQIAGYIRAVAEKWPRMKSADIDALIRAKLERQAIVRPGRKFVFYVHEQALRLPVGGRAVMQAQLNHINVMLVRQYITFRIIPIAIGAHAGLSSSFTLIEYDSYEPVAYLDNYNAGLFLEDRGSLDTFTDALKGLDRDALDAEQSRRLINSMLS</sequence>
<proteinExistence type="predicted"/>
<dbReference type="RefSeq" id="WP_090007279.1">
    <property type="nucleotide sequence ID" value="NZ_FNET01000008.1"/>
</dbReference>
<reference evidence="3" key="1">
    <citation type="submission" date="2016-10" db="EMBL/GenBank/DDBJ databases">
        <authorList>
            <person name="Varghese N."/>
            <person name="Submissions S."/>
        </authorList>
    </citation>
    <scope>NUCLEOTIDE SEQUENCE [LARGE SCALE GENOMIC DNA]</scope>
    <source>
        <strain evidence="3">DSM 44796</strain>
    </source>
</reference>
<dbReference type="AlphaFoldDB" id="A0A1G9GBP8"/>
<dbReference type="InterPro" id="IPR043917">
    <property type="entry name" value="DUF5753"/>
</dbReference>
<evidence type="ECO:0000259" key="1">
    <source>
        <dbReference type="Pfam" id="PF19054"/>
    </source>
</evidence>
<accession>A0A1G9GBP8</accession>
<organism evidence="2 3">
    <name type="scientific">Lentzea albidocapillata subsp. violacea</name>
    <dbReference type="NCBI Taxonomy" id="128104"/>
    <lineage>
        <taxon>Bacteria</taxon>
        <taxon>Bacillati</taxon>
        <taxon>Actinomycetota</taxon>
        <taxon>Actinomycetes</taxon>
        <taxon>Pseudonocardiales</taxon>
        <taxon>Pseudonocardiaceae</taxon>
        <taxon>Lentzea</taxon>
    </lineage>
</organism>
<gene>
    <name evidence="2" type="ORF">SAMN04488074_108154</name>
</gene>
<dbReference type="Proteomes" id="UP000199682">
    <property type="component" value="Unassembled WGS sequence"/>
</dbReference>
<dbReference type="Pfam" id="PF19054">
    <property type="entry name" value="DUF5753"/>
    <property type="match status" value="1"/>
</dbReference>
<dbReference type="EMBL" id="FNET01000008">
    <property type="protein sequence ID" value="SDK97995.1"/>
    <property type="molecule type" value="Genomic_DNA"/>
</dbReference>
<evidence type="ECO:0000313" key="3">
    <source>
        <dbReference type="Proteomes" id="UP000199682"/>
    </source>
</evidence>
<protein>
    <recommendedName>
        <fullName evidence="1">DUF5753 domain-containing protein</fullName>
    </recommendedName>
</protein>
<feature type="domain" description="DUF5753" evidence="1">
    <location>
        <begin position="7"/>
        <end position="179"/>
    </location>
</feature>
<name>A0A1G9GBP8_9PSEU</name>
<evidence type="ECO:0000313" key="2">
    <source>
        <dbReference type="EMBL" id="SDK97995.1"/>
    </source>
</evidence>